<dbReference type="InterPro" id="IPR018561">
    <property type="entry name" value="AosR"/>
</dbReference>
<evidence type="ECO:0000313" key="2">
    <source>
        <dbReference type="Proteomes" id="UP000184390"/>
    </source>
</evidence>
<protein>
    <recommendedName>
        <fullName evidence="3">DUF2017 domain-containing protein</fullName>
    </recommendedName>
</protein>
<accession>A0ABY1I831</accession>
<name>A0ABY1I831_9ACTO</name>
<evidence type="ECO:0008006" key="3">
    <source>
        <dbReference type="Google" id="ProtNLM"/>
    </source>
</evidence>
<dbReference type="RefSeq" id="WP_073452300.1">
    <property type="nucleotide sequence ID" value="NZ_FQYL01000004.1"/>
</dbReference>
<proteinExistence type="predicted"/>
<gene>
    <name evidence="1" type="ORF">SAMN05216246_104174</name>
</gene>
<evidence type="ECO:0000313" key="1">
    <source>
        <dbReference type="EMBL" id="SHI74301.1"/>
    </source>
</evidence>
<reference evidence="1 2" key="1">
    <citation type="submission" date="2016-11" db="EMBL/GenBank/DDBJ databases">
        <authorList>
            <person name="Varghese N."/>
            <person name="Submissions S."/>
        </authorList>
    </citation>
    <scope>NUCLEOTIDE SEQUENCE [LARGE SCALE GENOMIC DNA]</scope>
    <source>
        <strain evidence="1 2">PA</strain>
    </source>
</reference>
<dbReference type="Proteomes" id="UP000184390">
    <property type="component" value="Unassembled WGS sequence"/>
</dbReference>
<comment type="caution">
    <text evidence="1">The sequence shown here is derived from an EMBL/GenBank/DDBJ whole genome shotgun (WGS) entry which is preliminary data.</text>
</comment>
<dbReference type="EMBL" id="FQYL01000004">
    <property type="protein sequence ID" value="SHI74301.1"/>
    <property type="molecule type" value="Genomic_DNA"/>
</dbReference>
<sequence length="188" mass="20078">MRAFAAVEGGWESRLEAWEREALAGLLLQVATVLGADDDDHPAETSADRALRAEAALARETLLPEASEDPEIAVAISARRRADLRDLKDSRARDVVAELLAPSGTRGAVRVAAGAEGAWLGALNDARLLLARRLGIDSPEAAEAIHSLADSMPSGSEDPQVREHHVAAILYTMLTWWQESLVSGLLGD</sequence>
<dbReference type="Pfam" id="PF09438">
    <property type="entry name" value="DUF2017"/>
    <property type="match status" value="1"/>
</dbReference>
<organism evidence="1 2">
    <name type="scientific">Actinomyces denticolens</name>
    <dbReference type="NCBI Taxonomy" id="52767"/>
    <lineage>
        <taxon>Bacteria</taxon>
        <taxon>Bacillati</taxon>
        <taxon>Actinomycetota</taxon>
        <taxon>Actinomycetes</taxon>
        <taxon>Actinomycetales</taxon>
        <taxon>Actinomycetaceae</taxon>
        <taxon>Actinomyces</taxon>
    </lineage>
</organism>
<keyword evidence="2" id="KW-1185">Reference proteome</keyword>